<gene>
    <name evidence="2" type="ORF">GNF76_06650</name>
</gene>
<dbReference type="OrthoDB" id="7003488at2"/>
<feature type="region of interest" description="Disordered" evidence="1">
    <location>
        <begin position="310"/>
        <end position="334"/>
    </location>
</feature>
<organism evidence="2 3">
    <name type="scientific">Pseudomonas spelaei</name>
    <dbReference type="NCBI Taxonomy" id="1055469"/>
    <lineage>
        <taxon>Bacteria</taxon>
        <taxon>Pseudomonadati</taxon>
        <taxon>Pseudomonadota</taxon>
        <taxon>Gammaproteobacteria</taxon>
        <taxon>Pseudomonadales</taxon>
        <taxon>Pseudomonadaceae</taxon>
        <taxon>Pseudomonas</taxon>
    </lineage>
</organism>
<dbReference type="EMBL" id="WNNK01000004">
    <property type="protein sequence ID" value="MUF04008.1"/>
    <property type="molecule type" value="Genomic_DNA"/>
</dbReference>
<comment type="caution">
    <text evidence="2">The sequence shown here is derived from an EMBL/GenBank/DDBJ whole genome shotgun (WGS) entry which is preliminary data.</text>
</comment>
<evidence type="ECO:0000256" key="1">
    <source>
        <dbReference type="SAM" id="MobiDB-lite"/>
    </source>
</evidence>
<dbReference type="RefSeq" id="WP_155582382.1">
    <property type="nucleotide sequence ID" value="NZ_JBHSTH010000013.1"/>
</dbReference>
<proteinExistence type="predicted"/>
<keyword evidence="3" id="KW-1185">Reference proteome</keyword>
<dbReference type="Proteomes" id="UP000438196">
    <property type="component" value="Unassembled WGS sequence"/>
</dbReference>
<evidence type="ECO:0000313" key="3">
    <source>
        <dbReference type="Proteomes" id="UP000438196"/>
    </source>
</evidence>
<feature type="region of interest" description="Disordered" evidence="1">
    <location>
        <begin position="1264"/>
        <end position="1283"/>
    </location>
</feature>
<protein>
    <submittedName>
        <fullName evidence="2">Uncharacterized protein</fullName>
    </submittedName>
</protein>
<accession>A0A6I3W377</accession>
<name>A0A6I3W377_9PSED</name>
<sequence length="1519" mass="170657">MSATPSTPDATPLTRPLLEKALLTRLSYAGPTLHEVASNLLRAELKTLYPDLDIDPDNTMIATPAWDFIDNELICSHIQYVSLSRTLVGQILDETVANFLEGEHFLARQPLSDNPVHLEVSIEKIAQLLNDLAPVFFFAFKEQQLAFWNATGAKLPRWQELSDGLRRALNVQEVEAWDADHCAIAQAVSTFPDKQERIARRPEMADIQACLVDIDTPNETVLKHLSLAGIAVLQGRYKQRDILLMYTVEFGYDAFSSLKALGDAIRPLLEPLNASEPLSWRLVEPEGNFFDHMAWALISTQLKKIESLNIVDPPTPSPRENAVTPPSTDEFSDRETTRLTQLEDAIPDWLLQASTHELSDYSQYLIELSTLRNQTPDNLFSIPPIKAFAQKKMREAIIADKAKEGAGKLPLDELQITLTESFTAGVFTLPNPFERHIQTLGEYGLTNSPPYLASVSFKHGQTVPDWLTVDYLTGIAEHVNIGKIYPELIKSKLVDDLAEATRQKQFHSRQLRSMLALLALECKVKQQGNVNAQGYRYITELIQPTPGNRQPVVIRPLSMRPQGRLSSTSDNILNMFIIGPYNPEDGPCLLYRPLLDNPLLQFQSFQNMLYAMHQPGELRDSILAWLPGRALSFNYSQYIFPIGLPSPWLTVQSLSEPLSLHEWTGPVVFSSTELTGDIFGALFDANTKAMIELADRQALSNAERRWALLADSGWAIFNVASNFLNGSAGVAVWAWQIISDIQQTVDAHNQGNDLIQWTSLGDVLMALAIMVAHQAHHHRQAGPKRPTHFRPVFTDGETSTAMQNRPMAVAHGSLPHSQYATLATGGSVPRRTPEQLNTYLDSLKVEAPNLPDNAITLTAPPASPTAPLHELQNTHYAQVDKRWFEVVADEDENILVLDPQHPSREGPRLSHGPTGSWRVDTSLRLLGSGVSLKSQLKASRLAKAQRQQVLEQQLAKLKARETPLKSEMRQSYQDLLQAANTPQYQLKLQGSLTKTEALSTFYQETLAEFKEWREMGGTAGYAQELLRLSAEYHRYLSQWISLKQTDYSEVMTRVESALKSDPGPSRQLLLDDINHSVQMSHEIQTRLALLNQAKDELASLGSAGVIEAARLQASAPRFTQWDLKTNEIAMAYEPCLREQAALNMEEARAMVAYVVHRAGLASKFMAQMIRGVDVIPEGEDAIEYLLEIVDDYTSVSQRIDELPRDYPELVEPVPLMRLKTLVHEFQRLTQSKLDGLLLQETAAALPAQRVANTGFSRSFPKLRITKARRRDQPKKAPHTPKQEPLELIQPWVIHPSISHGDYAQTISTAMDLNIDTNAFIKRTQKDALKPKRVPADMQDIFDQQALKLEQAATAVETLNADASNAGKLAPVASLPMELREGAARLRREGINTRAKILKTRKPRQAYFQWLLDNDLVRITRNDAGRIKTQQQDYFQEYVILDTANKDQPLWLAHFHYPSLKTPAYKFTAAHLKIADQHLLQFTPALQDELNNRTPQDNQVRKLSDPLMQSVFLKLERPQP</sequence>
<evidence type="ECO:0000313" key="2">
    <source>
        <dbReference type="EMBL" id="MUF04008.1"/>
    </source>
</evidence>
<reference evidence="2 3" key="1">
    <citation type="submission" date="2019-11" db="EMBL/GenBank/DDBJ databases">
        <title>Pseudomonas karstica sp. nov. and Pseudomonas spelaei sp. nov. from karst caves.</title>
        <authorList>
            <person name="Zeman M."/>
        </authorList>
    </citation>
    <scope>NUCLEOTIDE SEQUENCE [LARGE SCALE GENOMIC DNA]</scope>
    <source>
        <strain evidence="2 3">CCM 7893</strain>
    </source>
</reference>
<feature type="compositionally biased region" description="Basic residues" evidence="1">
    <location>
        <begin position="1264"/>
        <end position="1278"/>
    </location>
</feature>